<comment type="similarity">
    <text evidence="1">Belongs to the metallophosphoesterase superfamily. YfcE family.</text>
</comment>
<dbReference type="PANTHER" id="PTHR12905">
    <property type="entry name" value="METALLOPHOSPHOESTERASE"/>
    <property type="match status" value="1"/>
</dbReference>
<dbReference type="Proteomes" id="UP001317532">
    <property type="component" value="Chromosome"/>
</dbReference>
<proteinExistence type="inferred from homology"/>
<keyword evidence="4" id="KW-1185">Reference proteome</keyword>
<gene>
    <name evidence="3" type="ORF">WPS_05170</name>
</gene>
<dbReference type="CDD" id="cd07379">
    <property type="entry name" value="MPP_239FB"/>
    <property type="match status" value="1"/>
</dbReference>
<evidence type="ECO:0000259" key="2">
    <source>
        <dbReference type="Pfam" id="PF12850"/>
    </source>
</evidence>
<dbReference type="InterPro" id="IPR024654">
    <property type="entry name" value="Calcineurin-like_PHP_lpxH"/>
</dbReference>
<dbReference type="EMBL" id="AP025523">
    <property type="protein sequence ID" value="BDE05241.1"/>
    <property type="molecule type" value="Genomic_DNA"/>
</dbReference>
<organism evidence="3 4">
    <name type="scientific">Vulcanimicrobium alpinum</name>
    <dbReference type="NCBI Taxonomy" id="3016050"/>
    <lineage>
        <taxon>Bacteria</taxon>
        <taxon>Bacillati</taxon>
        <taxon>Vulcanimicrobiota</taxon>
        <taxon>Vulcanimicrobiia</taxon>
        <taxon>Vulcanimicrobiales</taxon>
        <taxon>Vulcanimicrobiaceae</taxon>
        <taxon>Vulcanimicrobium</taxon>
    </lineage>
</organism>
<evidence type="ECO:0000256" key="1">
    <source>
        <dbReference type="ARBA" id="ARBA00008950"/>
    </source>
</evidence>
<dbReference type="SUPFAM" id="SSF56300">
    <property type="entry name" value="Metallo-dependent phosphatases"/>
    <property type="match status" value="1"/>
</dbReference>
<evidence type="ECO:0000313" key="4">
    <source>
        <dbReference type="Proteomes" id="UP001317532"/>
    </source>
</evidence>
<dbReference type="PANTHER" id="PTHR12905:SF0">
    <property type="entry name" value="CALCINEURIN-LIKE PHOSPHOESTERASE DOMAIN-CONTAINING PROTEIN"/>
    <property type="match status" value="1"/>
</dbReference>
<protein>
    <recommendedName>
        <fullName evidence="2">Calcineurin-like phosphoesterase domain-containing protein</fullName>
    </recommendedName>
</protein>
<dbReference type="InterPro" id="IPR029052">
    <property type="entry name" value="Metallo-depent_PP-like"/>
</dbReference>
<dbReference type="AlphaFoldDB" id="A0AAN1XVL2"/>
<reference evidence="3 4" key="1">
    <citation type="journal article" date="2022" name="ISME Commun">
        <title>Vulcanimicrobium alpinus gen. nov. sp. nov., the first cultivated representative of the candidate phylum 'Eremiobacterota', is a metabolically versatile aerobic anoxygenic phototroph.</title>
        <authorList>
            <person name="Yabe S."/>
            <person name="Muto K."/>
            <person name="Abe K."/>
            <person name="Yokota A."/>
            <person name="Staudigel H."/>
            <person name="Tebo B.M."/>
        </authorList>
    </citation>
    <scope>NUCLEOTIDE SEQUENCE [LARGE SCALE GENOMIC DNA]</scope>
    <source>
        <strain evidence="3 4">WC8-2</strain>
    </source>
</reference>
<dbReference type="KEGG" id="vab:WPS_05170"/>
<name>A0AAN1XVL2_UNVUL</name>
<dbReference type="InterPro" id="IPR051693">
    <property type="entry name" value="UPF0046_metallophosphoest"/>
</dbReference>
<sequence length="211" mass="23192">MRLAIASDTHLRHAAVAVPDGDVFVHCGDLCGKQSSLEEVRVFGEWARALPHRHKIVIAGNHDFPFERMPEAARAALGEGIIYLQDAGVTIGGLRFWGSPWQPRFFDWAFNLDRGEPLRVKWAQIPADTDVLITHGPPRGILDATARGDAAGCDDLLARVHEVRPRVHCFGHIHEAAGIEERSGTIFVNASICTLRYAPSNPVRVVDIDAP</sequence>
<evidence type="ECO:0000313" key="3">
    <source>
        <dbReference type="EMBL" id="BDE05241.1"/>
    </source>
</evidence>
<dbReference type="Pfam" id="PF12850">
    <property type="entry name" value="Metallophos_2"/>
    <property type="match status" value="1"/>
</dbReference>
<accession>A0AAN1XVL2</accession>
<dbReference type="Gene3D" id="3.60.21.10">
    <property type="match status" value="1"/>
</dbReference>
<feature type="domain" description="Calcineurin-like phosphoesterase" evidence="2">
    <location>
        <begin position="1"/>
        <end position="190"/>
    </location>
</feature>
<dbReference type="RefSeq" id="WP_405054912.1">
    <property type="nucleotide sequence ID" value="NZ_AP025523.1"/>
</dbReference>